<feature type="non-terminal residue" evidence="7">
    <location>
        <position position="1"/>
    </location>
</feature>
<name>A0AAV5VMU4_9BILA</name>
<organism evidence="7 8">
    <name type="scientific">Pristionchus fissidentatus</name>
    <dbReference type="NCBI Taxonomy" id="1538716"/>
    <lineage>
        <taxon>Eukaryota</taxon>
        <taxon>Metazoa</taxon>
        <taxon>Ecdysozoa</taxon>
        <taxon>Nematoda</taxon>
        <taxon>Chromadorea</taxon>
        <taxon>Rhabditida</taxon>
        <taxon>Rhabditina</taxon>
        <taxon>Diplogasteromorpha</taxon>
        <taxon>Diplogasteroidea</taxon>
        <taxon>Neodiplogasteridae</taxon>
        <taxon>Pristionchus</taxon>
    </lineage>
</organism>
<keyword evidence="8" id="KW-1185">Reference proteome</keyword>
<dbReference type="InterPro" id="IPR007144">
    <property type="entry name" value="SSU_processome_Utp11"/>
</dbReference>
<evidence type="ECO:0000256" key="5">
    <source>
        <dbReference type="ARBA" id="ARBA00023242"/>
    </source>
</evidence>
<evidence type="ECO:0000313" key="8">
    <source>
        <dbReference type="Proteomes" id="UP001432322"/>
    </source>
</evidence>
<comment type="subcellular location">
    <subcellularLocation>
        <location evidence="1">Nucleus</location>
        <location evidence="1">Nucleolus</location>
    </subcellularLocation>
</comment>
<dbReference type="EMBL" id="BTSY01000003">
    <property type="protein sequence ID" value="GMT21022.1"/>
    <property type="molecule type" value="Genomic_DNA"/>
</dbReference>
<feature type="compositionally biased region" description="Basic and acidic residues" evidence="6">
    <location>
        <begin position="19"/>
        <end position="32"/>
    </location>
</feature>
<comment type="caution">
    <text evidence="7">The sequence shown here is derived from an EMBL/GenBank/DDBJ whole genome shotgun (WGS) entry which is preliminary data.</text>
</comment>
<dbReference type="Proteomes" id="UP001432322">
    <property type="component" value="Unassembled WGS sequence"/>
</dbReference>
<evidence type="ECO:0000313" key="7">
    <source>
        <dbReference type="EMBL" id="GMT21022.1"/>
    </source>
</evidence>
<dbReference type="GO" id="GO:0032040">
    <property type="term" value="C:small-subunit processome"/>
    <property type="evidence" value="ECO:0007669"/>
    <property type="project" value="InterPro"/>
</dbReference>
<protein>
    <recommendedName>
        <fullName evidence="3">Probable U3 small nucleolar RNA-associated protein 11</fullName>
    </recommendedName>
</protein>
<dbReference type="PIRSF" id="PIRSF015952">
    <property type="entry name" value="U3snoRNP11"/>
    <property type="match status" value="1"/>
</dbReference>
<evidence type="ECO:0000256" key="2">
    <source>
        <dbReference type="ARBA" id="ARBA00008105"/>
    </source>
</evidence>
<reference evidence="7" key="1">
    <citation type="submission" date="2023-10" db="EMBL/GenBank/DDBJ databases">
        <title>Genome assembly of Pristionchus species.</title>
        <authorList>
            <person name="Yoshida K."/>
            <person name="Sommer R.J."/>
        </authorList>
    </citation>
    <scope>NUCLEOTIDE SEQUENCE</scope>
    <source>
        <strain evidence="7">RS5133</strain>
    </source>
</reference>
<dbReference type="PANTHER" id="PTHR12838">
    <property type="entry name" value="U3 SMALL NUCLEOLAR RNA-ASSOCIATED PROTEIN 11"/>
    <property type="match status" value="1"/>
</dbReference>
<evidence type="ECO:0000256" key="4">
    <source>
        <dbReference type="ARBA" id="ARBA00022552"/>
    </source>
</evidence>
<gene>
    <name evidence="7" type="ORF">PFISCL1PPCAC_12319</name>
</gene>
<dbReference type="Pfam" id="PF03998">
    <property type="entry name" value="Utp11"/>
    <property type="match status" value="1"/>
</dbReference>
<comment type="similarity">
    <text evidence="2">Belongs to the UTP11 family.</text>
</comment>
<evidence type="ECO:0000256" key="1">
    <source>
        <dbReference type="ARBA" id="ARBA00004604"/>
    </source>
</evidence>
<sequence>FRMSSLKKAIKQTQRVHRERAQPEARKHLGALEKKKDYKKRAADFSEKAATLKKLKKHAMDKNPDEYHHHMVNSHTEFGKHFEDNKKTDETELQKKLGSIRDLEYVKYHLHRERKKIDEMKSGLHLADSTAGGSKHTVFVDDEEQARSFDPCEYLDTDEALLGRAFNRPKGDQLVTNKIKGAACKADVKAADSLRRTQYKELRKRMHREKELSVVVDKLELKKALAASAGCEVKPKMIKKGKSDKAAVYKWTYIRKR</sequence>
<feature type="compositionally biased region" description="Basic residues" evidence="6">
    <location>
        <begin position="8"/>
        <end position="18"/>
    </location>
</feature>
<feature type="region of interest" description="Disordered" evidence="6">
    <location>
        <begin position="1"/>
        <end position="32"/>
    </location>
</feature>
<evidence type="ECO:0000256" key="3">
    <source>
        <dbReference type="ARBA" id="ARBA00020121"/>
    </source>
</evidence>
<evidence type="ECO:0000256" key="6">
    <source>
        <dbReference type="SAM" id="MobiDB-lite"/>
    </source>
</evidence>
<proteinExistence type="inferred from homology"/>
<dbReference type="PANTHER" id="PTHR12838:SF0">
    <property type="entry name" value="U3 SMALL NUCLEOLAR RNA-ASSOCIATED PROTEIN 11-RELATED"/>
    <property type="match status" value="1"/>
</dbReference>
<dbReference type="AlphaFoldDB" id="A0AAV5VMU4"/>
<dbReference type="GO" id="GO:0006364">
    <property type="term" value="P:rRNA processing"/>
    <property type="evidence" value="ECO:0007669"/>
    <property type="project" value="UniProtKB-KW"/>
</dbReference>
<keyword evidence="4" id="KW-0698">rRNA processing</keyword>
<keyword evidence="5" id="KW-0539">Nucleus</keyword>
<accession>A0AAV5VMU4</accession>